<dbReference type="RefSeq" id="WP_255158381.1">
    <property type="nucleotide sequence ID" value="NZ_CP101497.1"/>
</dbReference>
<feature type="transmembrane region" description="Helical" evidence="1">
    <location>
        <begin position="59"/>
        <end position="78"/>
    </location>
</feature>
<proteinExistence type="predicted"/>
<feature type="transmembrane region" description="Helical" evidence="1">
    <location>
        <begin position="372"/>
        <end position="391"/>
    </location>
</feature>
<sequence>MSNRANSGLRVNLLRPSSGSGSERADRVSFVELFFDLVFVFALTQLSDVVAHVDSVPSGVVAVVLLLAMWWLWMQTTWTTNWLDPQRLEVRAMLIALAFVGLVVSLSLQEASGERALVFALAYVGLQVGRTLAMIAATAHHDRAANADFRRMAAWFALSGVAWIAGALLGGTALVVLWVFAVVIDYLGAAVSYRTPVLGRGDMERWDLSAAHIAERASLFVIIALGETFLVTGFAFVAEELTVERSLALVSAFLSAAAMWWFYFDQGEWWGERRLEKGAKTGAIARSAYAYAHVVIIGGIVLTGVADKLVVGKPDTWSTIAIVSIVGGPALYLLGCAIFRRIVGAPGVLVAAVAGLGMLALAPLALIASPVLVSLSATALLVATAALDTALRVRRGGKSRG</sequence>
<evidence type="ECO:0000313" key="3">
    <source>
        <dbReference type="Proteomes" id="UP001060039"/>
    </source>
</evidence>
<feature type="transmembrane region" description="Helical" evidence="1">
    <location>
        <begin position="120"/>
        <end position="140"/>
    </location>
</feature>
<feature type="transmembrane region" description="Helical" evidence="1">
    <location>
        <begin position="284"/>
        <end position="305"/>
    </location>
</feature>
<accession>A0ABY5FT49</accession>
<feature type="transmembrane region" description="Helical" evidence="1">
    <location>
        <begin position="90"/>
        <end position="108"/>
    </location>
</feature>
<organism evidence="2 3">
    <name type="scientific">Microcella humidisoli</name>
    <dbReference type="NCBI Taxonomy" id="2963406"/>
    <lineage>
        <taxon>Bacteria</taxon>
        <taxon>Bacillati</taxon>
        <taxon>Actinomycetota</taxon>
        <taxon>Actinomycetes</taxon>
        <taxon>Micrococcales</taxon>
        <taxon>Microbacteriaceae</taxon>
        <taxon>Microcella</taxon>
    </lineage>
</organism>
<reference evidence="2" key="1">
    <citation type="submission" date="2022-07" db="EMBL/GenBank/DDBJ databases">
        <title>Taxonomic analysis of Microcella humidisoli nov. sp., isolated from riverside soil.</title>
        <authorList>
            <person name="Molina K.M."/>
            <person name="Kim S.B."/>
        </authorList>
    </citation>
    <scope>NUCLEOTIDE SEQUENCE</scope>
    <source>
        <strain evidence="2">MMS21-STM10</strain>
    </source>
</reference>
<dbReference type="PANTHER" id="PTHR36840:SF1">
    <property type="entry name" value="BLL5714 PROTEIN"/>
    <property type="match status" value="1"/>
</dbReference>
<dbReference type="EMBL" id="CP101497">
    <property type="protein sequence ID" value="UTT61465.1"/>
    <property type="molecule type" value="Genomic_DNA"/>
</dbReference>
<evidence type="ECO:0000313" key="2">
    <source>
        <dbReference type="EMBL" id="UTT61465.1"/>
    </source>
</evidence>
<evidence type="ECO:0000256" key="1">
    <source>
        <dbReference type="SAM" id="Phobius"/>
    </source>
</evidence>
<keyword evidence="1" id="KW-0812">Transmembrane</keyword>
<dbReference type="Pfam" id="PF06772">
    <property type="entry name" value="LtrA"/>
    <property type="match status" value="1"/>
</dbReference>
<dbReference type="Proteomes" id="UP001060039">
    <property type="component" value="Chromosome"/>
</dbReference>
<keyword evidence="1" id="KW-0472">Membrane</keyword>
<protein>
    <submittedName>
        <fullName evidence="2">Low temperature requirement protein A</fullName>
    </submittedName>
</protein>
<feature type="transmembrane region" description="Helical" evidence="1">
    <location>
        <begin position="217"/>
        <end position="237"/>
    </location>
</feature>
<feature type="transmembrane region" description="Helical" evidence="1">
    <location>
        <begin position="317"/>
        <end position="339"/>
    </location>
</feature>
<feature type="transmembrane region" description="Helical" evidence="1">
    <location>
        <begin position="346"/>
        <end position="366"/>
    </location>
</feature>
<dbReference type="InterPro" id="IPR010640">
    <property type="entry name" value="Low_temperature_requirement_A"/>
</dbReference>
<name>A0ABY5FT49_9MICO</name>
<dbReference type="PANTHER" id="PTHR36840">
    <property type="entry name" value="BLL5714 PROTEIN"/>
    <property type="match status" value="1"/>
</dbReference>
<gene>
    <name evidence="2" type="ORF">NNL39_07155</name>
</gene>
<feature type="transmembrane region" description="Helical" evidence="1">
    <location>
        <begin position="243"/>
        <end position="263"/>
    </location>
</feature>
<keyword evidence="1" id="KW-1133">Transmembrane helix</keyword>
<keyword evidence="3" id="KW-1185">Reference proteome</keyword>